<dbReference type="CDD" id="cd00158">
    <property type="entry name" value="RHOD"/>
    <property type="match status" value="1"/>
</dbReference>
<evidence type="ECO:0000313" key="2">
    <source>
        <dbReference type="EMBL" id="QNH62568.1"/>
    </source>
</evidence>
<feature type="domain" description="Rhodanese" evidence="1">
    <location>
        <begin position="25"/>
        <end position="112"/>
    </location>
</feature>
<dbReference type="SMART" id="SM00450">
    <property type="entry name" value="RHOD"/>
    <property type="match status" value="1"/>
</dbReference>
<dbReference type="AlphaFoldDB" id="A0A7G7W875"/>
<sequence length="112" mass="12163">MLSIFETASHAYQNLTPTQFAAGMRLPGALLIDVRRPDEFAAGHLPSARNIDITHTDFAKRIAALDNTRAVYVYCRSGARSATAAKQLGTVGFEQVFNLAGGLLDWPSQLAR</sequence>
<dbReference type="PANTHER" id="PTHR43031:SF1">
    <property type="entry name" value="PYRIDINE NUCLEOTIDE-DISULPHIDE OXIDOREDUCTASE"/>
    <property type="match status" value="1"/>
</dbReference>
<dbReference type="PROSITE" id="PS50206">
    <property type="entry name" value="RHODANESE_3"/>
    <property type="match status" value="1"/>
</dbReference>
<dbReference type="Gene3D" id="3.40.250.10">
    <property type="entry name" value="Rhodanese-like domain"/>
    <property type="match status" value="1"/>
</dbReference>
<name>A0A7G7W875_9BACT</name>
<dbReference type="RefSeq" id="WP_185888474.1">
    <property type="nucleotide sequence ID" value="NZ_CP060202.1"/>
</dbReference>
<gene>
    <name evidence="2" type="ORF">H4317_01695</name>
</gene>
<dbReference type="PANTHER" id="PTHR43031">
    <property type="entry name" value="FAD-DEPENDENT OXIDOREDUCTASE"/>
    <property type="match status" value="1"/>
</dbReference>
<dbReference type="Proteomes" id="UP000515489">
    <property type="component" value="Chromosome"/>
</dbReference>
<accession>A0A7G7W875</accession>
<organism evidence="2 3">
    <name type="scientific">Hymenobacter sediminicola</name>
    <dbReference type="NCBI Taxonomy" id="2761579"/>
    <lineage>
        <taxon>Bacteria</taxon>
        <taxon>Pseudomonadati</taxon>
        <taxon>Bacteroidota</taxon>
        <taxon>Cytophagia</taxon>
        <taxon>Cytophagales</taxon>
        <taxon>Hymenobacteraceae</taxon>
        <taxon>Hymenobacter</taxon>
    </lineage>
</organism>
<dbReference type="InterPro" id="IPR036873">
    <property type="entry name" value="Rhodanese-like_dom_sf"/>
</dbReference>
<proteinExistence type="predicted"/>
<dbReference type="KEGG" id="hsk:H4317_01695"/>
<dbReference type="InterPro" id="IPR001763">
    <property type="entry name" value="Rhodanese-like_dom"/>
</dbReference>
<dbReference type="Pfam" id="PF00581">
    <property type="entry name" value="Rhodanese"/>
    <property type="match status" value="1"/>
</dbReference>
<dbReference type="SUPFAM" id="SSF52821">
    <property type="entry name" value="Rhodanese/Cell cycle control phosphatase"/>
    <property type="match status" value="1"/>
</dbReference>
<reference evidence="2 3" key="1">
    <citation type="submission" date="2020-08" db="EMBL/GenBank/DDBJ databases">
        <title>Hymenobacter sp. S2-20-2 genome sequencing.</title>
        <authorList>
            <person name="Jin L."/>
        </authorList>
    </citation>
    <scope>NUCLEOTIDE SEQUENCE [LARGE SCALE GENOMIC DNA]</scope>
    <source>
        <strain evidence="2 3">S2-20-2</strain>
    </source>
</reference>
<protein>
    <submittedName>
        <fullName evidence="2">Rhodanese-like domain-containing protein</fullName>
    </submittedName>
</protein>
<evidence type="ECO:0000259" key="1">
    <source>
        <dbReference type="PROSITE" id="PS50206"/>
    </source>
</evidence>
<dbReference type="EMBL" id="CP060202">
    <property type="protein sequence ID" value="QNH62568.1"/>
    <property type="molecule type" value="Genomic_DNA"/>
</dbReference>
<keyword evidence="3" id="KW-1185">Reference proteome</keyword>
<dbReference type="InterPro" id="IPR050229">
    <property type="entry name" value="GlpE_sulfurtransferase"/>
</dbReference>
<evidence type="ECO:0000313" key="3">
    <source>
        <dbReference type="Proteomes" id="UP000515489"/>
    </source>
</evidence>